<evidence type="ECO:0000256" key="5">
    <source>
        <dbReference type="ARBA" id="ARBA00022833"/>
    </source>
</evidence>
<evidence type="ECO:0000259" key="8">
    <source>
        <dbReference type="PROSITE" id="PS50865"/>
    </source>
</evidence>
<gene>
    <name evidence="10" type="primary">PLEST006718</name>
    <name evidence="10" type="ORF">PLESTB_000172800</name>
</gene>
<name>A0A9W6BCH3_9CHLO</name>
<keyword evidence="11" id="KW-1185">Reference proteome</keyword>
<dbReference type="Pfam" id="PF04969">
    <property type="entry name" value="CS"/>
    <property type="match status" value="1"/>
</dbReference>
<dbReference type="InterPro" id="IPR007052">
    <property type="entry name" value="CS_dom"/>
</dbReference>
<evidence type="ECO:0008006" key="12">
    <source>
        <dbReference type="Google" id="ProtNLM"/>
    </source>
</evidence>
<comment type="caution">
    <text evidence="10">The sequence shown here is derived from an EMBL/GenBank/DDBJ whole genome shotgun (WGS) entry which is preliminary data.</text>
</comment>
<feature type="compositionally biased region" description="Low complexity" evidence="7">
    <location>
        <begin position="299"/>
        <end position="309"/>
    </location>
</feature>
<dbReference type="InterPro" id="IPR008978">
    <property type="entry name" value="HSP20-like_chaperone"/>
</dbReference>
<evidence type="ECO:0000256" key="1">
    <source>
        <dbReference type="ARBA" id="ARBA00004496"/>
    </source>
</evidence>
<dbReference type="GO" id="GO:0008270">
    <property type="term" value="F:zinc ion binding"/>
    <property type="evidence" value="ECO:0007669"/>
    <property type="project" value="UniProtKB-KW"/>
</dbReference>
<evidence type="ECO:0000256" key="3">
    <source>
        <dbReference type="ARBA" id="ARBA00022723"/>
    </source>
</evidence>
<evidence type="ECO:0000256" key="6">
    <source>
        <dbReference type="PROSITE-ProRule" id="PRU00134"/>
    </source>
</evidence>
<evidence type="ECO:0000256" key="7">
    <source>
        <dbReference type="SAM" id="MobiDB-lite"/>
    </source>
</evidence>
<dbReference type="Proteomes" id="UP001165080">
    <property type="component" value="Unassembled WGS sequence"/>
</dbReference>
<keyword evidence="5" id="KW-0862">Zinc</keyword>
<evidence type="ECO:0000259" key="9">
    <source>
        <dbReference type="PROSITE" id="PS51203"/>
    </source>
</evidence>
<dbReference type="PROSITE" id="PS01360">
    <property type="entry name" value="ZF_MYND_1"/>
    <property type="match status" value="1"/>
</dbReference>
<organism evidence="10 11">
    <name type="scientific">Pleodorina starrii</name>
    <dbReference type="NCBI Taxonomy" id="330485"/>
    <lineage>
        <taxon>Eukaryota</taxon>
        <taxon>Viridiplantae</taxon>
        <taxon>Chlorophyta</taxon>
        <taxon>core chlorophytes</taxon>
        <taxon>Chlorophyceae</taxon>
        <taxon>CS clade</taxon>
        <taxon>Chlamydomonadales</taxon>
        <taxon>Volvocaceae</taxon>
        <taxon>Pleodorina</taxon>
    </lineage>
</organism>
<accession>A0A9W6BCH3</accession>
<evidence type="ECO:0000313" key="10">
    <source>
        <dbReference type="EMBL" id="GLC49011.1"/>
    </source>
</evidence>
<feature type="compositionally biased region" description="Gly residues" evidence="7">
    <location>
        <begin position="331"/>
        <end position="340"/>
    </location>
</feature>
<dbReference type="SUPFAM" id="SSF144232">
    <property type="entry name" value="HIT/MYND zinc finger-like"/>
    <property type="match status" value="1"/>
</dbReference>
<sequence>MASRFEEEQPAPKECANCGATDDLLRCSRCRAEWFCSLACHKAYWPFHRQTCKRNDFADVVEEGDPRFAAWLRRHGKQAILGDAEVDRLERAGRAVSGSGREDVMQSMYGRLDPKPEGPKYSPEERFRVQERERQEAMRARLMSRQERAWSAISVEPGMGMECSRYKWTQNQSHVYVFVRVPEGTTAARLRVQLTSGSLALALGLDEQPLLDGKLYGNIKAEHSTWFVDDGVLQLQLLKLCRRGHYAAGTTNADTWWRSLWAYCPPAESLQRRHPPTRYYWSEYEESDLPPPLPARRVSAQAPPAAAAKSGGGQAGMRLSAAATDAAAAELGGGGGGGGGSDDELAP</sequence>
<comment type="subcellular location">
    <subcellularLocation>
        <location evidence="1">Cytoplasm</location>
    </subcellularLocation>
</comment>
<reference evidence="10 11" key="1">
    <citation type="journal article" date="2023" name="Commun. Biol.">
        <title>Reorganization of the ancestral sex-determining regions during the evolution of trioecy in Pleodorina starrii.</title>
        <authorList>
            <person name="Takahashi K."/>
            <person name="Suzuki S."/>
            <person name="Kawai-Toyooka H."/>
            <person name="Yamamoto K."/>
            <person name="Hamaji T."/>
            <person name="Ootsuki R."/>
            <person name="Yamaguchi H."/>
            <person name="Kawachi M."/>
            <person name="Higashiyama T."/>
            <person name="Nozaki H."/>
        </authorList>
    </citation>
    <scope>NUCLEOTIDE SEQUENCE [LARGE SCALE GENOMIC DNA]</scope>
    <source>
        <strain evidence="10 11">NIES-4479</strain>
    </source>
</reference>
<dbReference type="PROSITE" id="PS50865">
    <property type="entry name" value="ZF_MYND_2"/>
    <property type="match status" value="1"/>
</dbReference>
<dbReference type="GO" id="GO:0051082">
    <property type="term" value="F:unfolded protein binding"/>
    <property type="evidence" value="ECO:0007669"/>
    <property type="project" value="TreeGrafter"/>
</dbReference>
<feature type="region of interest" description="Disordered" evidence="7">
    <location>
        <begin position="285"/>
        <end position="347"/>
    </location>
</feature>
<dbReference type="GO" id="GO:0006457">
    <property type="term" value="P:protein folding"/>
    <property type="evidence" value="ECO:0007669"/>
    <property type="project" value="TreeGrafter"/>
</dbReference>
<dbReference type="EMBL" id="BRXU01000002">
    <property type="protein sequence ID" value="GLC49011.1"/>
    <property type="molecule type" value="Genomic_DNA"/>
</dbReference>
<feature type="domain" description="CS" evidence="9">
    <location>
        <begin position="161"/>
        <end position="261"/>
    </location>
</feature>
<protein>
    <recommendedName>
        <fullName evidence="12">MYND-type domain-containing protein</fullName>
    </recommendedName>
</protein>
<keyword evidence="4 6" id="KW-0863">Zinc-finger</keyword>
<dbReference type="AlphaFoldDB" id="A0A9W6BCH3"/>
<evidence type="ECO:0000313" key="11">
    <source>
        <dbReference type="Proteomes" id="UP001165080"/>
    </source>
</evidence>
<dbReference type="GO" id="GO:0005737">
    <property type="term" value="C:cytoplasm"/>
    <property type="evidence" value="ECO:0007669"/>
    <property type="project" value="UniProtKB-SubCell"/>
</dbReference>
<dbReference type="Pfam" id="PF01753">
    <property type="entry name" value="zf-MYND"/>
    <property type="match status" value="1"/>
</dbReference>
<evidence type="ECO:0000256" key="4">
    <source>
        <dbReference type="ARBA" id="ARBA00022771"/>
    </source>
</evidence>
<proteinExistence type="predicted"/>
<dbReference type="SUPFAM" id="SSF49764">
    <property type="entry name" value="HSP20-like chaperones"/>
    <property type="match status" value="1"/>
</dbReference>
<feature type="domain" description="MYND-type" evidence="8">
    <location>
        <begin position="15"/>
        <end position="52"/>
    </location>
</feature>
<evidence type="ECO:0000256" key="2">
    <source>
        <dbReference type="ARBA" id="ARBA00022490"/>
    </source>
</evidence>
<keyword evidence="2" id="KW-0963">Cytoplasm</keyword>
<dbReference type="PANTHER" id="PTHR12356:SF3">
    <property type="entry name" value="NUCLEAR MIGRATION PROTEIN NUDC"/>
    <property type="match status" value="1"/>
</dbReference>
<dbReference type="OrthoDB" id="416217at2759"/>
<keyword evidence="3" id="KW-0479">Metal-binding</keyword>
<dbReference type="InterPro" id="IPR002893">
    <property type="entry name" value="Znf_MYND"/>
</dbReference>
<dbReference type="PROSITE" id="PS51203">
    <property type="entry name" value="CS"/>
    <property type="match status" value="1"/>
</dbReference>
<dbReference type="CDD" id="cd06467">
    <property type="entry name" value="p23_NUDC_like"/>
    <property type="match status" value="1"/>
</dbReference>
<dbReference type="InterPro" id="IPR037898">
    <property type="entry name" value="NudC_fam"/>
</dbReference>
<feature type="compositionally biased region" description="Low complexity" evidence="7">
    <location>
        <begin position="319"/>
        <end position="330"/>
    </location>
</feature>
<dbReference type="Gene3D" id="6.10.140.2220">
    <property type="match status" value="1"/>
</dbReference>
<dbReference type="PANTHER" id="PTHR12356">
    <property type="entry name" value="NUCLEAR MOVEMENT PROTEIN NUDC"/>
    <property type="match status" value="1"/>
</dbReference>
<dbReference type="Gene3D" id="2.60.40.790">
    <property type="match status" value="1"/>
</dbReference>